<keyword evidence="3" id="KW-1185">Reference proteome</keyword>
<protein>
    <recommendedName>
        <fullName evidence="4">Secreted protein</fullName>
    </recommendedName>
</protein>
<keyword evidence="1" id="KW-0732">Signal</keyword>
<dbReference type="EMBL" id="JANBUM010000163">
    <property type="protein sequence ID" value="KAJ2782820.1"/>
    <property type="molecule type" value="Genomic_DNA"/>
</dbReference>
<evidence type="ECO:0008006" key="4">
    <source>
        <dbReference type="Google" id="ProtNLM"/>
    </source>
</evidence>
<organism evidence="2 3">
    <name type="scientific">Coemansia interrupta</name>
    <dbReference type="NCBI Taxonomy" id="1126814"/>
    <lineage>
        <taxon>Eukaryota</taxon>
        <taxon>Fungi</taxon>
        <taxon>Fungi incertae sedis</taxon>
        <taxon>Zoopagomycota</taxon>
        <taxon>Kickxellomycotina</taxon>
        <taxon>Kickxellomycetes</taxon>
        <taxon>Kickxellales</taxon>
        <taxon>Kickxellaceae</taxon>
        <taxon>Coemansia</taxon>
    </lineage>
</organism>
<feature type="signal peptide" evidence="1">
    <location>
        <begin position="1"/>
        <end position="18"/>
    </location>
</feature>
<dbReference type="OrthoDB" id="10026631at2759"/>
<gene>
    <name evidence="2" type="ORF">GGI15_002795</name>
</gene>
<comment type="caution">
    <text evidence="2">The sequence shown here is derived from an EMBL/GenBank/DDBJ whole genome shotgun (WGS) entry which is preliminary data.</text>
</comment>
<proteinExistence type="predicted"/>
<evidence type="ECO:0000313" key="3">
    <source>
        <dbReference type="Proteomes" id="UP001140172"/>
    </source>
</evidence>
<name>A0A9W8LKH1_9FUNG</name>
<reference evidence="2" key="1">
    <citation type="submission" date="2022-07" db="EMBL/GenBank/DDBJ databases">
        <title>Phylogenomic reconstructions and comparative analyses of Kickxellomycotina fungi.</title>
        <authorList>
            <person name="Reynolds N.K."/>
            <person name="Stajich J.E."/>
            <person name="Barry K."/>
            <person name="Grigoriev I.V."/>
            <person name="Crous P."/>
            <person name="Smith M.E."/>
        </authorList>
    </citation>
    <scope>NUCLEOTIDE SEQUENCE</scope>
    <source>
        <strain evidence="2">BCRC 34489</strain>
    </source>
</reference>
<evidence type="ECO:0000313" key="2">
    <source>
        <dbReference type="EMBL" id="KAJ2782820.1"/>
    </source>
</evidence>
<feature type="chain" id="PRO_5040851487" description="Secreted protein" evidence="1">
    <location>
        <begin position="19"/>
        <end position="156"/>
    </location>
</feature>
<evidence type="ECO:0000256" key="1">
    <source>
        <dbReference type="SAM" id="SignalP"/>
    </source>
</evidence>
<dbReference type="Proteomes" id="UP001140172">
    <property type="component" value="Unassembled WGS sequence"/>
</dbReference>
<sequence length="156" mass="17352">MLPRTLLLAMLTIHPALAQSSPAKPSDAPVWFTRVPSVLTAQDIHDTSYLQCKMAHNGRTEWPSTMHPVPEPLAERPGSCTRCFCLPDTRQVGCAPAECEREARRLVRRRRALREPRKAAALYVNHEACVKAREAAMHRGVTCVCRQNGALECPGE</sequence>
<dbReference type="AlphaFoldDB" id="A0A9W8LKH1"/>
<accession>A0A9W8LKH1</accession>